<dbReference type="InterPro" id="IPR019734">
    <property type="entry name" value="TPR_rpt"/>
</dbReference>
<dbReference type="PROSITE" id="PS50005">
    <property type="entry name" value="TPR"/>
    <property type="match status" value="2"/>
</dbReference>
<evidence type="ECO:0000256" key="2">
    <source>
        <dbReference type="ARBA" id="ARBA00022803"/>
    </source>
</evidence>
<accession>A0ABS1BZL8</accession>
<dbReference type="RefSeq" id="WP_200505354.1">
    <property type="nucleotide sequence ID" value="NZ_JAEHFX010000002.1"/>
</dbReference>
<dbReference type="EMBL" id="JAEHFX010000002">
    <property type="protein sequence ID" value="MBK0402612.1"/>
    <property type="molecule type" value="Genomic_DNA"/>
</dbReference>
<feature type="transmembrane region" description="Helical" evidence="4">
    <location>
        <begin position="353"/>
        <end position="372"/>
    </location>
</feature>
<gene>
    <name evidence="5" type="ORF">I5M27_06420</name>
</gene>
<dbReference type="Proteomes" id="UP000644147">
    <property type="component" value="Unassembled WGS sequence"/>
</dbReference>
<dbReference type="InterPro" id="IPR011990">
    <property type="entry name" value="TPR-like_helical_dom_sf"/>
</dbReference>
<name>A0ABS1BZL8_9BACT</name>
<dbReference type="Pfam" id="PF07719">
    <property type="entry name" value="TPR_2"/>
    <property type="match status" value="1"/>
</dbReference>
<evidence type="ECO:0000256" key="4">
    <source>
        <dbReference type="SAM" id="Phobius"/>
    </source>
</evidence>
<dbReference type="Gene3D" id="1.25.40.10">
    <property type="entry name" value="Tetratricopeptide repeat domain"/>
    <property type="match status" value="3"/>
</dbReference>
<organism evidence="5 6">
    <name type="scientific">Adhaeribacter terrigena</name>
    <dbReference type="NCBI Taxonomy" id="2793070"/>
    <lineage>
        <taxon>Bacteria</taxon>
        <taxon>Pseudomonadati</taxon>
        <taxon>Bacteroidota</taxon>
        <taxon>Cytophagia</taxon>
        <taxon>Cytophagales</taxon>
        <taxon>Hymenobacteraceae</taxon>
        <taxon>Adhaeribacter</taxon>
    </lineage>
</organism>
<protein>
    <submittedName>
        <fullName evidence="5">Tetratricopeptide repeat protein</fullName>
    </submittedName>
</protein>
<keyword evidence="4" id="KW-0812">Transmembrane</keyword>
<dbReference type="PANTHER" id="PTHR44943:SF8">
    <property type="entry name" value="TPR REPEAT-CONTAINING PROTEIN MJ0263"/>
    <property type="match status" value="1"/>
</dbReference>
<evidence type="ECO:0000256" key="3">
    <source>
        <dbReference type="PROSITE-ProRule" id="PRU00339"/>
    </source>
</evidence>
<keyword evidence="6" id="KW-1185">Reference proteome</keyword>
<keyword evidence="2 3" id="KW-0802">TPR repeat</keyword>
<dbReference type="PANTHER" id="PTHR44943">
    <property type="entry name" value="CELLULOSE SYNTHASE OPERON PROTEIN C"/>
    <property type="match status" value="1"/>
</dbReference>
<dbReference type="InterPro" id="IPR013105">
    <property type="entry name" value="TPR_2"/>
</dbReference>
<feature type="repeat" description="TPR" evidence="3">
    <location>
        <begin position="104"/>
        <end position="137"/>
    </location>
</feature>
<sequence>MEAINQDRALLLIQQRKFNLAEAELRNALSQDLDNAQNHAFLALCLMNQQKTREALQEVDLAIALEPDFAFPHYIQSLIFYNEDKLDACETAIKEAIRLDSYDATFYDILGSVFFKQKNFREAMRIAEEGLTIDPENVDCLNLKARALNLLGDKKLAADSYKNAFYHEPENDLTHANQGWSYIETGEYKKALEHFQEALRLNPNSDFAREGLVEALKAKYWIYRAVLNLNYKMLSLGSGARWGMMIGVILFVRVMPILIPFYLVLIFFTWFSDLIFNTLLRFNTYGRQALSAEQIKGSNIFLAFLTGGATALTAGNFLAIESFEVLGIVLIGLLFPVAGTLSMENKTARKKSFYATLVLAAAGIAFLGTVVFSPEDGPAVMKLFYGGIIGYTWLRQSLN</sequence>
<feature type="transmembrane region" description="Helical" evidence="4">
    <location>
        <begin position="258"/>
        <end position="280"/>
    </location>
</feature>
<comment type="caution">
    <text evidence="5">The sequence shown here is derived from an EMBL/GenBank/DDBJ whole genome shotgun (WGS) entry which is preliminary data.</text>
</comment>
<keyword evidence="4" id="KW-0472">Membrane</keyword>
<dbReference type="SMART" id="SM00028">
    <property type="entry name" value="TPR"/>
    <property type="match status" value="6"/>
</dbReference>
<keyword evidence="4" id="KW-1133">Transmembrane helix</keyword>
<dbReference type="Pfam" id="PF13432">
    <property type="entry name" value="TPR_16"/>
    <property type="match status" value="1"/>
</dbReference>
<dbReference type="PROSITE" id="PS50293">
    <property type="entry name" value="TPR_REGION"/>
    <property type="match status" value="1"/>
</dbReference>
<reference evidence="5 6" key="1">
    <citation type="submission" date="2020-12" db="EMBL/GenBank/DDBJ databases">
        <title>Bacterial novel species Adhaeribacter sp. BT258 isolated from soil.</title>
        <authorList>
            <person name="Jung H.-Y."/>
        </authorList>
    </citation>
    <scope>NUCLEOTIDE SEQUENCE [LARGE SCALE GENOMIC DNA]</scope>
    <source>
        <strain evidence="5 6">BT258</strain>
    </source>
</reference>
<dbReference type="InterPro" id="IPR051685">
    <property type="entry name" value="Ycf3/AcsC/BcsC/TPR_MFPF"/>
</dbReference>
<proteinExistence type="predicted"/>
<keyword evidence="1" id="KW-0677">Repeat</keyword>
<feature type="repeat" description="TPR" evidence="3">
    <location>
        <begin position="172"/>
        <end position="205"/>
    </location>
</feature>
<evidence type="ECO:0000313" key="5">
    <source>
        <dbReference type="EMBL" id="MBK0402612.1"/>
    </source>
</evidence>
<evidence type="ECO:0000313" key="6">
    <source>
        <dbReference type="Proteomes" id="UP000644147"/>
    </source>
</evidence>
<dbReference type="Pfam" id="PF13181">
    <property type="entry name" value="TPR_8"/>
    <property type="match status" value="1"/>
</dbReference>
<feature type="transmembrane region" description="Helical" evidence="4">
    <location>
        <begin position="325"/>
        <end position="341"/>
    </location>
</feature>
<dbReference type="SUPFAM" id="SSF48452">
    <property type="entry name" value="TPR-like"/>
    <property type="match status" value="2"/>
</dbReference>
<evidence type="ECO:0000256" key="1">
    <source>
        <dbReference type="ARBA" id="ARBA00022737"/>
    </source>
</evidence>